<dbReference type="Proteomes" id="UP000826709">
    <property type="component" value="Chromosome"/>
</dbReference>
<feature type="region of interest" description="Disordered" evidence="1">
    <location>
        <begin position="125"/>
        <end position="188"/>
    </location>
</feature>
<evidence type="ECO:0000259" key="2">
    <source>
        <dbReference type="Pfam" id="PF10102"/>
    </source>
</evidence>
<feature type="compositionally biased region" description="Polar residues" evidence="1">
    <location>
        <begin position="172"/>
        <end position="186"/>
    </location>
</feature>
<protein>
    <submittedName>
        <fullName evidence="3">DUF2341 domain-containing protein</fullName>
    </submittedName>
</protein>
<keyword evidence="4" id="KW-1185">Reference proteome</keyword>
<proteinExistence type="predicted"/>
<evidence type="ECO:0000313" key="4">
    <source>
        <dbReference type="Proteomes" id="UP000826709"/>
    </source>
</evidence>
<feature type="compositionally biased region" description="Basic and acidic residues" evidence="1">
    <location>
        <begin position="154"/>
        <end position="164"/>
    </location>
</feature>
<feature type="compositionally biased region" description="Acidic residues" evidence="1">
    <location>
        <begin position="227"/>
        <end position="236"/>
    </location>
</feature>
<accession>A0A8G1EG54</accession>
<evidence type="ECO:0000256" key="1">
    <source>
        <dbReference type="SAM" id="MobiDB-lite"/>
    </source>
</evidence>
<reference evidence="3" key="1">
    <citation type="journal article" date="2005" name="Int. J. Syst. Evol. Microbiol.">
        <title>Methanofollis formosanus sp. nov., isolated from a fish pond.</title>
        <authorList>
            <person name="Wu S.Y."/>
            <person name="Chen S.C."/>
            <person name="Lai M.C."/>
        </authorList>
    </citation>
    <scope>NUCLEOTIDE SEQUENCE</scope>
    <source>
        <strain evidence="3">ML15</strain>
    </source>
</reference>
<feature type="region of interest" description="Disordered" evidence="1">
    <location>
        <begin position="211"/>
        <end position="236"/>
    </location>
</feature>
<feature type="compositionally biased region" description="Basic and acidic residues" evidence="1">
    <location>
        <begin position="125"/>
        <end position="141"/>
    </location>
</feature>
<dbReference type="AlphaFoldDB" id="A0A8G1EG54"/>
<feature type="domain" description="DUF2341" evidence="2">
    <location>
        <begin position="311"/>
        <end position="392"/>
    </location>
</feature>
<dbReference type="Pfam" id="PF10102">
    <property type="entry name" value="DUF2341"/>
    <property type="match status" value="1"/>
</dbReference>
<name>A0A8G1EG54_9EURY</name>
<dbReference type="OrthoDB" id="101984at2157"/>
<organism evidence="3 4">
    <name type="scientific">Methanofollis formosanus</name>
    <dbReference type="NCBI Taxonomy" id="299308"/>
    <lineage>
        <taxon>Archaea</taxon>
        <taxon>Methanobacteriati</taxon>
        <taxon>Methanobacteriota</taxon>
        <taxon>Stenosarchaea group</taxon>
        <taxon>Methanomicrobia</taxon>
        <taxon>Methanomicrobiales</taxon>
        <taxon>Methanomicrobiaceae</taxon>
        <taxon>Methanofollis</taxon>
    </lineage>
</organism>
<evidence type="ECO:0000313" key="3">
    <source>
        <dbReference type="EMBL" id="QYZ78809.1"/>
    </source>
</evidence>
<dbReference type="EMBL" id="CP037968">
    <property type="protein sequence ID" value="QYZ78809.1"/>
    <property type="molecule type" value="Genomic_DNA"/>
</dbReference>
<sequence length="672" mass="73280">MGSGVRGVRLVILFFLALALCTVPFGESGCVFVDREKTGPITFEAWCSECRIWTTEDDFEVCVREDVDVNSQPGNVTLVTESIGTPVEPMASVGTGYWSSWSEPGATSYAAGGDAVLPAFDQDVDHRDASPDQFADQDRDPGLNATALNASSVDVERGSLKVPDDLVDENESGNGETSGVVSTSNELQDHESIPVATAGANATAANFTTVDSLSGDGEASPLNCTAGEEEGDNDDPIEVAGENKSTEGFFLSKTPDGVSADDDDPPGGAMAAGGGTWKYCAPITITNPGDVALDDYQVRVEVPYQWGMQHDFRDIRFTDDITGPLLPHWCDGYSLLGSAVFWVRVPSIPADGTTIYLHYRNNAAESASDGEATFLFYDDFEDYIVENFPNGWTKEGNFDVRVVNNGGSKVLRIDDNTGERGYLYRDDQNWSDVAVRERFKFDPSSTFLETIRAGVIARFVDGENYISGPVKKEPPWQNSAWVEGYVGGQHWFDEPLEVPGGATGWHTEELGLFGQRADLYIDDTLLKSVHLPADTPSSGKTGFFVQKWSGYRDEHIVRRYSPVYEGGHYLSPGTITSDVLDTTANDSKWDSLAWTASIPAETNISFEVRASNANFSYNNATLAWTPVGNISPVSTNLPSRRYLQWRANLSTDDTTVTPVLQEVRVWYTPGGY</sequence>
<gene>
    <name evidence="3" type="ORF">E2N92_04875</name>
</gene>
<dbReference type="Gene3D" id="2.60.120.560">
    <property type="entry name" value="Exo-inulinase, domain 1"/>
    <property type="match status" value="1"/>
</dbReference>
<dbReference type="RefSeq" id="WP_220682577.1">
    <property type="nucleotide sequence ID" value="NZ_CP037968.1"/>
</dbReference>
<reference evidence="3" key="2">
    <citation type="submission" date="2019-03" db="EMBL/GenBank/DDBJ databases">
        <authorList>
            <person name="Chen S.-C."/>
            <person name="Wu S.-Y."/>
            <person name="Lai M.-C."/>
        </authorList>
    </citation>
    <scope>NUCLEOTIDE SEQUENCE</scope>
    <source>
        <strain evidence="3">ML15</strain>
    </source>
</reference>
<dbReference type="KEGG" id="mfk:E2N92_04875"/>
<dbReference type="InterPro" id="IPR018765">
    <property type="entry name" value="DUF2341"/>
</dbReference>